<dbReference type="AlphaFoldDB" id="A0AAD7GBX7"/>
<reference evidence="2" key="1">
    <citation type="submission" date="2023-03" db="EMBL/GenBank/DDBJ databases">
        <title>Massive genome expansion in bonnet fungi (Mycena s.s.) driven by repeated elements and novel gene families across ecological guilds.</title>
        <authorList>
            <consortium name="Lawrence Berkeley National Laboratory"/>
            <person name="Harder C.B."/>
            <person name="Miyauchi S."/>
            <person name="Viragh M."/>
            <person name="Kuo A."/>
            <person name="Thoen E."/>
            <person name="Andreopoulos B."/>
            <person name="Lu D."/>
            <person name="Skrede I."/>
            <person name="Drula E."/>
            <person name="Henrissat B."/>
            <person name="Morin E."/>
            <person name="Kohler A."/>
            <person name="Barry K."/>
            <person name="LaButti K."/>
            <person name="Morin E."/>
            <person name="Salamov A."/>
            <person name="Lipzen A."/>
            <person name="Mereny Z."/>
            <person name="Hegedus B."/>
            <person name="Baldrian P."/>
            <person name="Stursova M."/>
            <person name="Weitz H."/>
            <person name="Taylor A."/>
            <person name="Grigoriev I.V."/>
            <person name="Nagy L.G."/>
            <person name="Martin F."/>
            <person name="Kauserud H."/>
        </authorList>
    </citation>
    <scope>NUCLEOTIDE SEQUENCE</scope>
    <source>
        <strain evidence="2">CBHHK067</strain>
    </source>
</reference>
<organism evidence="2 3">
    <name type="scientific">Mycena rosella</name>
    <name type="common">Pink bonnet</name>
    <name type="synonym">Agaricus rosellus</name>
    <dbReference type="NCBI Taxonomy" id="1033263"/>
    <lineage>
        <taxon>Eukaryota</taxon>
        <taxon>Fungi</taxon>
        <taxon>Dikarya</taxon>
        <taxon>Basidiomycota</taxon>
        <taxon>Agaricomycotina</taxon>
        <taxon>Agaricomycetes</taxon>
        <taxon>Agaricomycetidae</taxon>
        <taxon>Agaricales</taxon>
        <taxon>Marasmiineae</taxon>
        <taxon>Mycenaceae</taxon>
        <taxon>Mycena</taxon>
    </lineage>
</organism>
<proteinExistence type="predicted"/>
<sequence>IAPLLASPVLHSSLNLLYLKNGLRRPRPVLVQLGACSALPRPPPTPRLGHLEHKTPHRLARGAVRPTASPHTAEAAPRTAPVRPRIGPPRAPLRSVRRRSRRLHLAEHPAAVPRAPAHAAHAARRRRPLPFTFTLHCIYVRTRPRTTNQGPPPRPLLLRRLPALRIHIHHPAVHARHAPRAAAPAPPVAGAPTSFHARHYPTPDARARLLARTLLNRIHAVGRPRSPYASLSSPYARSASPYVGGGGRLCNGYESESGARGYVPSRLSECVAAC</sequence>
<name>A0AAD7GBX7_MYCRO</name>
<gene>
    <name evidence="2" type="ORF">B0H17DRAFT_1081556</name>
</gene>
<feature type="region of interest" description="Disordered" evidence="1">
    <location>
        <begin position="62"/>
        <end position="98"/>
    </location>
</feature>
<comment type="caution">
    <text evidence="2">The sequence shown here is derived from an EMBL/GenBank/DDBJ whole genome shotgun (WGS) entry which is preliminary data.</text>
</comment>
<evidence type="ECO:0000256" key="1">
    <source>
        <dbReference type="SAM" id="MobiDB-lite"/>
    </source>
</evidence>
<evidence type="ECO:0000313" key="2">
    <source>
        <dbReference type="EMBL" id="KAJ7675143.1"/>
    </source>
</evidence>
<keyword evidence="3" id="KW-1185">Reference proteome</keyword>
<evidence type="ECO:0000313" key="3">
    <source>
        <dbReference type="Proteomes" id="UP001221757"/>
    </source>
</evidence>
<feature type="non-terminal residue" evidence="2">
    <location>
        <position position="1"/>
    </location>
</feature>
<protein>
    <submittedName>
        <fullName evidence="2">Uncharacterized protein</fullName>
    </submittedName>
</protein>
<dbReference type="Proteomes" id="UP001221757">
    <property type="component" value="Unassembled WGS sequence"/>
</dbReference>
<dbReference type="EMBL" id="JARKIE010000152">
    <property type="protein sequence ID" value="KAJ7675143.1"/>
    <property type="molecule type" value="Genomic_DNA"/>
</dbReference>
<accession>A0AAD7GBX7</accession>